<evidence type="ECO:0000313" key="1">
    <source>
        <dbReference type="EMBL" id="PXZ06296.1"/>
    </source>
</evidence>
<proteinExistence type="predicted"/>
<protein>
    <submittedName>
        <fullName evidence="1">Uncharacterized protein</fullName>
    </submittedName>
</protein>
<evidence type="ECO:0000313" key="2">
    <source>
        <dbReference type="Proteomes" id="UP000247932"/>
    </source>
</evidence>
<sequence length="223" mass="26262">MKCLINWNKNIFDGEKRLLPSTKLLYTQIYLPESKQGWSIAFKFDISPRDQGYKTIANEVFFLSEDAPKGILKQGFKFDYMDGAHKVGECILFENKILEIEDIIDRVKLIEQEKHDLKMYISSIDNNSLNYTKDNLEYLVKYSSEYPYIFSFVLNIDKNIALKYLSNNYLVKLSNTLESSNLPLFLFNIEKFLGKDELDMFIKKLPNEIKENEIFRNSIEEIL</sequence>
<reference evidence="1 2" key="1">
    <citation type="submission" date="2018-05" db="EMBL/GenBank/DDBJ databases">
        <title>Reference genomes for bee gut microbiota database.</title>
        <authorList>
            <person name="Ellegaard K.M."/>
        </authorList>
    </citation>
    <scope>NUCLEOTIDE SEQUENCE [LARGE SCALE GENOMIC DNA]</scope>
    <source>
        <strain evidence="1 2">ESL0182</strain>
    </source>
</reference>
<dbReference type="EMBL" id="QGLR01000012">
    <property type="protein sequence ID" value="PXZ06296.1"/>
    <property type="molecule type" value="Genomic_DNA"/>
</dbReference>
<name>A0A2V4E5Y7_9GAMM</name>
<dbReference type="Proteomes" id="UP000247932">
    <property type="component" value="Unassembled WGS sequence"/>
</dbReference>
<dbReference type="OrthoDB" id="5365924at2"/>
<keyword evidence="2" id="KW-1185">Reference proteome</keyword>
<accession>A0A2V4E5Y7</accession>
<gene>
    <name evidence="1" type="ORF">DKK70_09945</name>
</gene>
<dbReference type="AlphaFoldDB" id="A0A2V4E5Y7"/>
<comment type="caution">
    <text evidence="1">The sequence shown here is derived from an EMBL/GenBank/DDBJ whole genome shotgun (WGS) entry which is preliminary data.</text>
</comment>
<dbReference type="RefSeq" id="WP_110433862.1">
    <property type="nucleotide sequence ID" value="NZ_QGLR01000012.1"/>
</dbReference>
<organism evidence="1 2">
    <name type="scientific">Gilliamella apicola</name>
    <dbReference type="NCBI Taxonomy" id="1196095"/>
    <lineage>
        <taxon>Bacteria</taxon>
        <taxon>Pseudomonadati</taxon>
        <taxon>Pseudomonadota</taxon>
        <taxon>Gammaproteobacteria</taxon>
        <taxon>Orbales</taxon>
        <taxon>Orbaceae</taxon>
        <taxon>Gilliamella</taxon>
    </lineage>
</organism>